<protein>
    <recommendedName>
        <fullName evidence="2">histidine kinase</fullName>
        <ecNumber evidence="2">2.7.13.3</ecNumber>
    </recommendedName>
</protein>
<name>A0A6G9ARY7_9BACT</name>
<evidence type="ECO:0000313" key="11">
    <source>
        <dbReference type="EMBL" id="QIP15096.1"/>
    </source>
</evidence>
<keyword evidence="12" id="KW-1185">Reference proteome</keyword>
<keyword evidence="8" id="KW-0902">Two-component regulatory system</keyword>
<dbReference type="Pfam" id="PF02518">
    <property type="entry name" value="HATPase_c"/>
    <property type="match status" value="1"/>
</dbReference>
<evidence type="ECO:0000256" key="6">
    <source>
        <dbReference type="ARBA" id="ARBA00022777"/>
    </source>
</evidence>
<dbReference type="SUPFAM" id="SSF55874">
    <property type="entry name" value="ATPase domain of HSP90 chaperone/DNA topoisomerase II/histidine kinase"/>
    <property type="match status" value="1"/>
</dbReference>
<dbReference type="GO" id="GO:0016020">
    <property type="term" value="C:membrane"/>
    <property type="evidence" value="ECO:0007669"/>
    <property type="project" value="InterPro"/>
</dbReference>
<organism evidence="11 12">
    <name type="scientific">Spirosoma aureum</name>
    <dbReference type="NCBI Taxonomy" id="2692134"/>
    <lineage>
        <taxon>Bacteria</taxon>
        <taxon>Pseudomonadati</taxon>
        <taxon>Bacteroidota</taxon>
        <taxon>Cytophagia</taxon>
        <taxon>Cytophagales</taxon>
        <taxon>Cytophagaceae</taxon>
        <taxon>Spirosoma</taxon>
    </lineage>
</organism>
<keyword evidence="7" id="KW-0067">ATP-binding</keyword>
<dbReference type="SMART" id="SM00387">
    <property type="entry name" value="HATPase_c"/>
    <property type="match status" value="1"/>
</dbReference>
<keyword evidence="5" id="KW-0547">Nucleotide-binding</keyword>
<dbReference type="Proteomes" id="UP000501802">
    <property type="component" value="Chromosome"/>
</dbReference>
<dbReference type="InterPro" id="IPR050482">
    <property type="entry name" value="Sensor_HK_TwoCompSys"/>
</dbReference>
<dbReference type="GO" id="GO:0046983">
    <property type="term" value="F:protein dimerization activity"/>
    <property type="evidence" value="ECO:0007669"/>
    <property type="project" value="InterPro"/>
</dbReference>
<dbReference type="CDD" id="cd16917">
    <property type="entry name" value="HATPase_UhpB-NarQ-NarX-like"/>
    <property type="match status" value="1"/>
</dbReference>
<keyword evidence="3" id="KW-0597">Phosphoprotein</keyword>
<evidence type="ECO:0000256" key="3">
    <source>
        <dbReference type="ARBA" id="ARBA00022553"/>
    </source>
</evidence>
<sequence length="267" mass="29897">MVQPETSIDIYVLVFGGALALSLLVAGIVGFLLFYQKRLSDQALKLKEMELNYQQDVVYRTLDAVEDERKRVARDLHDEVGAALSAMRLLVGQLAHKNQNKTEADDLTTRFKVVIDNTIDSVRRISNDLLPQGLEELGLTYALEGLCESAMDIADVNVELTVDHEITLPTRTNLIVYRLVQELLNNALKHADASDIRLQLHQRDNRLELLYADDGKGFDYAQAYQQRSLGLKNIETRAQMLNGTVSFETQPGQGLRVTAVIPLTTSL</sequence>
<dbReference type="InterPro" id="IPR036890">
    <property type="entry name" value="HATPase_C_sf"/>
</dbReference>
<feature type="domain" description="Histidine kinase" evidence="10">
    <location>
        <begin position="75"/>
        <end position="265"/>
    </location>
</feature>
<dbReference type="RefSeq" id="WP_167212473.1">
    <property type="nucleotide sequence ID" value="NZ_CP050063.1"/>
</dbReference>
<evidence type="ECO:0000313" key="12">
    <source>
        <dbReference type="Proteomes" id="UP000501802"/>
    </source>
</evidence>
<reference evidence="11 12" key="1">
    <citation type="submission" date="2020-03" db="EMBL/GenBank/DDBJ databases">
        <authorList>
            <person name="Kim M.K."/>
        </authorList>
    </citation>
    <scope>NUCLEOTIDE SEQUENCE [LARGE SCALE GENOMIC DNA]</scope>
    <source>
        <strain evidence="11 12">BT328</strain>
    </source>
</reference>
<comment type="catalytic activity">
    <reaction evidence="1">
        <text>ATP + protein L-histidine = ADP + protein N-phospho-L-histidine.</text>
        <dbReference type="EC" id="2.7.13.3"/>
    </reaction>
</comment>
<evidence type="ECO:0000256" key="1">
    <source>
        <dbReference type="ARBA" id="ARBA00000085"/>
    </source>
</evidence>
<evidence type="ECO:0000259" key="10">
    <source>
        <dbReference type="PROSITE" id="PS50109"/>
    </source>
</evidence>
<keyword evidence="9" id="KW-1133">Transmembrane helix</keyword>
<proteinExistence type="predicted"/>
<dbReference type="AlphaFoldDB" id="A0A6G9ARY7"/>
<feature type="transmembrane region" description="Helical" evidence="9">
    <location>
        <begin position="12"/>
        <end position="35"/>
    </location>
</feature>
<accession>A0A6G9ARY7</accession>
<dbReference type="PANTHER" id="PTHR24421">
    <property type="entry name" value="NITRATE/NITRITE SENSOR PROTEIN NARX-RELATED"/>
    <property type="match status" value="1"/>
</dbReference>
<dbReference type="GO" id="GO:0000155">
    <property type="term" value="F:phosphorelay sensor kinase activity"/>
    <property type="evidence" value="ECO:0007669"/>
    <property type="project" value="InterPro"/>
</dbReference>
<dbReference type="Gene3D" id="3.30.565.10">
    <property type="entry name" value="Histidine kinase-like ATPase, C-terminal domain"/>
    <property type="match status" value="1"/>
</dbReference>
<dbReference type="GO" id="GO:0005524">
    <property type="term" value="F:ATP binding"/>
    <property type="evidence" value="ECO:0007669"/>
    <property type="project" value="UniProtKB-KW"/>
</dbReference>
<dbReference type="EC" id="2.7.13.3" evidence="2"/>
<keyword evidence="4" id="KW-0808">Transferase</keyword>
<dbReference type="Gene3D" id="1.20.5.1930">
    <property type="match status" value="1"/>
</dbReference>
<evidence type="ECO:0000256" key="9">
    <source>
        <dbReference type="SAM" id="Phobius"/>
    </source>
</evidence>
<dbReference type="InterPro" id="IPR005467">
    <property type="entry name" value="His_kinase_dom"/>
</dbReference>
<keyword evidence="6 11" id="KW-0418">Kinase</keyword>
<evidence type="ECO:0000256" key="7">
    <source>
        <dbReference type="ARBA" id="ARBA00022840"/>
    </source>
</evidence>
<evidence type="ECO:0000256" key="8">
    <source>
        <dbReference type="ARBA" id="ARBA00023012"/>
    </source>
</evidence>
<evidence type="ECO:0000256" key="5">
    <source>
        <dbReference type="ARBA" id="ARBA00022741"/>
    </source>
</evidence>
<dbReference type="InterPro" id="IPR003594">
    <property type="entry name" value="HATPase_dom"/>
</dbReference>
<evidence type="ECO:0000256" key="2">
    <source>
        <dbReference type="ARBA" id="ARBA00012438"/>
    </source>
</evidence>
<keyword evidence="9" id="KW-0812">Transmembrane</keyword>
<keyword evidence="9" id="KW-0472">Membrane</keyword>
<dbReference type="KEGG" id="spib:G8759_21955"/>
<dbReference type="PANTHER" id="PTHR24421:SF10">
    <property type="entry name" value="NITRATE_NITRITE SENSOR PROTEIN NARQ"/>
    <property type="match status" value="1"/>
</dbReference>
<dbReference type="Pfam" id="PF07730">
    <property type="entry name" value="HisKA_3"/>
    <property type="match status" value="1"/>
</dbReference>
<dbReference type="InterPro" id="IPR011712">
    <property type="entry name" value="Sig_transdc_His_kin_sub3_dim/P"/>
</dbReference>
<dbReference type="EMBL" id="CP050063">
    <property type="protein sequence ID" value="QIP15096.1"/>
    <property type="molecule type" value="Genomic_DNA"/>
</dbReference>
<gene>
    <name evidence="11" type="ORF">G8759_21955</name>
</gene>
<dbReference type="PROSITE" id="PS50109">
    <property type="entry name" value="HIS_KIN"/>
    <property type="match status" value="1"/>
</dbReference>
<evidence type="ECO:0000256" key="4">
    <source>
        <dbReference type="ARBA" id="ARBA00022679"/>
    </source>
</evidence>